<comment type="caution">
    <text evidence="1">The sequence shown here is derived from an EMBL/GenBank/DDBJ whole genome shotgun (WGS) entry which is preliminary data.</text>
</comment>
<name>A0A845SL56_9GAMM</name>
<dbReference type="AlphaFoldDB" id="A0A845SL56"/>
<evidence type="ECO:0000313" key="1">
    <source>
        <dbReference type="EMBL" id="NDL63977.1"/>
    </source>
</evidence>
<dbReference type="EMBL" id="WUBS01000010">
    <property type="protein sequence ID" value="NDL63977.1"/>
    <property type="molecule type" value="Genomic_DNA"/>
</dbReference>
<dbReference type="RefSeq" id="WP_162366700.1">
    <property type="nucleotide sequence ID" value="NZ_WUBS01000010.1"/>
</dbReference>
<dbReference type="Proteomes" id="UP000461443">
    <property type="component" value="Unassembled WGS sequence"/>
</dbReference>
<proteinExistence type="predicted"/>
<gene>
    <name evidence="1" type="ORF">GRH90_14620</name>
</gene>
<reference evidence="1 2" key="2">
    <citation type="submission" date="2020-02" db="EMBL/GenBank/DDBJ databases">
        <title>The new genus of Enterobacteriales.</title>
        <authorList>
            <person name="Kim I.S."/>
        </authorList>
    </citation>
    <scope>NUCLEOTIDE SEQUENCE [LARGE SCALE GENOMIC DNA]</scope>
    <source>
        <strain evidence="1 2">SAP-6</strain>
    </source>
</reference>
<evidence type="ECO:0000313" key="2">
    <source>
        <dbReference type="Proteomes" id="UP000461443"/>
    </source>
</evidence>
<organism evidence="1 2">
    <name type="scientific">Acerihabitans arboris</name>
    <dbReference type="NCBI Taxonomy" id="2691583"/>
    <lineage>
        <taxon>Bacteria</taxon>
        <taxon>Pseudomonadati</taxon>
        <taxon>Pseudomonadota</taxon>
        <taxon>Gammaproteobacteria</taxon>
        <taxon>Enterobacterales</taxon>
        <taxon>Pectobacteriaceae</taxon>
        <taxon>Acerihabitans</taxon>
    </lineage>
</organism>
<accession>A0A845SL56</accession>
<reference evidence="1 2" key="1">
    <citation type="submission" date="2019-12" db="EMBL/GenBank/DDBJ databases">
        <authorList>
            <person name="Lee S.D."/>
        </authorList>
    </citation>
    <scope>NUCLEOTIDE SEQUENCE [LARGE SCALE GENOMIC DNA]</scope>
    <source>
        <strain evidence="1 2">SAP-6</strain>
    </source>
</reference>
<sequence length="277" mass="32089">MNTFRYSPLRFIRQFEFGDDLLLNAVYLMLDKPFLTQSVLAREFNLSFIQSDVLFKELVDVNKFLKTNYYAMSYVRNQKIDEAVKLWANQHRAERGVAFKLDAQIHDKLIDLAPVFFDKRQDLVFTDGYGSYFQFNKDTEITLIVKGVLSRILEPYQKVVLDPDSVKAFILEQVNIMRDVAQVAGEDFDVRATVIDAGWNVRLITPERVIIADKRGCKAAITRINKTLPTNTLMKSKIDYGCDISVYLDNAMSLLDDFYVNCSSEVFTTREFYKIKI</sequence>
<keyword evidence="2" id="KW-1185">Reference proteome</keyword>
<protein>
    <submittedName>
        <fullName evidence="1">Uncharacterized protein</fullName>
    </submittedName>
</protein>